<gene>
    <name evidence="3" type="ORF">UY3_17376</name>
</gene>
<dbReference type="AlphaFoldDB" id="M7AK86"/>
<dbReference type="Pfam" id="PF12576">
    <property type="entry name" value="DUF3754"/>
    <property type="match status" value="1"/>
</dbReference>
<dbReference type="GO" id="GO:0005739">
    <property type="term" value="C:mitochondrion"/>
    <property type="evidence" value="ECO:0007669"/>
    <property type="project" value="TreeGrafter"/>
</dbReference>
<dbReference type="Proteomes" id="UP000031443">
    <property type="component" value="Unassembled WGS sequence"/>
</dbReference>
<evidence type="ECO:0000256" key="2">
    <source>
        <dbReference type="SAM" id="Phobius"/>
    </source>
</evidence>
<sequence length="400" mass="44999">MALTHSTGYASETQGCWFLEFHSSSDAERASFLAFVARVDSSLLHHYHSLLGHLQALYDPINPDRDTLPELALSDTERLAKERQVLAELEPVLDQANFNSLSEDALAYALIVHHPQDDVQVSVNLDQYEYIRFWALGQRVGVLPIKSTLGPRKGLFSTARTPSWPEPRSRGLHPQCLALDPTLLTVLPTPRHYFKRVLVAARPRNAHLVLKCFKDIPLEALEQLLPGVRIRTSIFYKTLLNVMLVVSGLVLFVNVGMVVLSDLKIGTSFLLLCFAAFMSFRAWKVFRQRRNIHSLELAHMLYYRSTSNNSELLGALVLRAQEEHAKELILAHSFLRRQPARPPHGLADPETLAGLQEHVQSWLRLHSGLEVSFCADRACRHLLNLEGGHRADPAMAPGSH</sequence>
<keyword evidence="2" id="KW-0812">Transmembrane</keyword>
<keyword evidence="1" id="KW-0597">Phosphoprotein</keyword>
<dbReference type="PANTHER" id="PTHR16095">
    <property type="entry name" value="TRANSMEMBRANE PROTEIN 143 FAMILY MEMBER"/>
    <property type="match status" value="1"/>
</dbReference>
<dbReference type="eggNOG" id="ENOG502QR4I">
    <property type="taxonomic scope" value="Eukaryota"/>
</dbReference>
<proteinExistence type="predicted"/>
<feature type="transmembrane region" description="Helical" evidence="2">
    <location>
        <begin position="239"/>
        <end position="259"/>
    </location>
</feature>
<accession>M7AK86</accession>
<keyword evidence="4" id="KW-1185">Reference proteome</keyword>
<evidence type="ECO:0000256" key="1">
    <source>
        <dbReference type="ARBA" id="ARBA00022553"/>
    </source>
</evidence>
<keyword evidence="2" id="KW-0472">Membrane</keyword>
<dbReference type="EMBL" id="KB588327">
    <property type="protein sequence ID" value="EMP25556.1"/>
    <property type="molecule type" value="Genomic_DNA"/>
</dbReference>
<reference evidence="4" key="1">
    <citation type="journal article" date="2013" name="Nat. Genet.">
        <title>The draft genomes of soft-shell turtle and green sea turtle yield insights into the development and evolution of the turtle-specific body plan.</title>
        <authorList>
            <person name="Wang Z."/>
            <person name="Pascual-Anaya J."/>
            <person name="Zadissa A."/>
            <person name="Li W."/>
            <person name="Niimura Y."/>
            <person name="Huang Z."/>
            <person name="Li C."/>
            <person name="White S."/>
            <person name="Xiong Z."/>
            <person name="Fang D."/>
            <person name="Wang B."/>
            <person name="Ming Y."/>
            <person name="Chen Y."/>
            <person name="Zheng Y."/>
            <person name="Kuraku S."/>
            <person name="Pignatelli M."/>
            <person name="Herrero J."/>
            <person name="Beal K."/>
            <person name="Nozawa M."/>
            <person name="Li Q."/>
            <person name="Wang J."/>
            <person name="Zhang H."/>
            <person name="Yu L."/>
            <person name="Shigenobu S."/>
            <person name="Wang J."/>
            <person name="Liu J."/>
            <person name="Flicek P."/>
            <person name="Searle S."/>
            <person name="Wang J."/>
            <person name="Kuratani S."/>
            <person name="Yin Y."/>
            <person name="Aken B."/>
            <person name="Zhang G."/>
            <person name="Irie N."/>
        </authorList>
    </citation>
    <scope>NUCLEOTIDE SEQUENCE [LARGE SCALE GENOMIC DNA]</scope>
</reference>
<dbReference type="InterPro" id="IPR022227">
    <property type="entry name" value="DUF3754"/>
</dbReference>
<dbReference type="PANTHER" id="PTHR16095:SF10">
    <property type="entry name" value="TRANSMEMBRANE PROTEIN 143"/>
    <property type="match status" value="1"/>
</dbReference>
<feature type="transmembrane region" description="Helical" evidence="2">
    <location>
        <begin position="265"/>
        <end position="283"/>
    </location>
</feature>
<evidence type="ECO:0000313" key="4">
    <source>
        <dbReference type="Proteomes" id="UP000031443"/>
    </source>
</evidence>
<protein>
    <recommendedName>
        <fullName evidence="5">Transmembrane protein 143</fullName>
    </recommendedName>
</protein>
<evidence type="ECO:0000313" key="3">
    <source>
        <dbReference type="EMBL" id="EMP25556.1"/>
    </source>
</evidence>
<organism evidence="3 4">
    <name type="scientific">Chelonia mydas</name>
    <name type="common">Green sea-turtle</name>
    <name type="synonym">Chelonia agassizi</name>
    <dbReference type="NCBI Taxonomy" id="8469"/>
    <lineage>
        <taxon>Eukaryota</taxon>
        <taxon>Metazoa</taxon>
        <taxon>Chordata</taxon>
        <taxon>Craniata</taxon>
        <taxon>Vertebrata</taxon>
        <taxon>Euteleostomi</taxon>
        <taxon>Archelosauria</taxon>
        <taxon>Testudinata</taxon>
        <taxon>Testudines</taxon>
        <taxon>Cryptodira</taxon>
        <taxon>Durocryptodira</taxon>
        <taxon>Americhelydia</taxon>
        <taxon>Chelonioidea</taxon>
        <taxon>Cheloniidae</taxon>
        <taxon>Chelonia</taxon>
    </lineage>
</organism>
<keyword evidence="2" id="KW-1133">Transmembrane helix</keyword>
<evidence type="ECO:0008006" key="5">
    <source>
        <dbReference type="Google" id="ProtNLM"/>
    </source>
</evidence>
<name>M7AK86_CHEMY</name>